<dbReference type="Proteomes" id="UP000318199">
    <property type="component" value="Unassembled WGS sequence"/>
</dbReference>
<sequence>MKMMVDSRWFFTPEAAHGWMQSTTRMNGGALIVAPEFMDVPVHWKGIVTQTVALAVCLSVASFLGFGFHGSLPQIEARCAMLGIAPVCGVQWPGHFGPDYLAINPDLYSTMLLESKGVSSAGIGSKPKSFLDHKVQSVNGWAIALQAQVLAYTYFAPGAALTARWFNNRPPEQLQGSPRGLLVIAINQLIMELRRCGHPNWAQLLDDALMAQPAPPLVAQLVLERLRGDNAFEVQGGYIISRLQRPFAMAMSVDALQLFFDAARVARVADDLAHAFARALRDNHGRREIVRQELVALEGIHEVMAVSSTGLAIVQVC</sequence>
<protein>
    <submittedName>
        <fullName evidence="1">Uncharacterized protein</fullName>
    </submittedName>
</protein>
<reference evidence="1 2" key="1">
    <citation type="submission" date="2019-07" db="EMBL/GenBank/DDBJ databases">
        <title>Caenimonas sedimenti sp. nov., isolated from activated sludge.</title>
        <authorList>
            <person name="Xu J."/>
        </authorList>
    </citation>
    <scope>NUCLEOTIDE SEQUENCE [LARGE SCALE GENOMIC DNA]</scope>
    <source>
        <strain evidence="1 2">HX-9-20</strain>
    </source>
</reference>
<gene>
    <name evidence="1" type="ORF">FN976_26915</name>
</gene>
<evidence type="ECO:0000313" key="2">
    <source>
        <dbReference type="Proteomes" id="UP000318199"/>
    </source>
</evidence>
<dbReference type="AlphaFoldDB" id="A0A562ZEQ4"/>
<proteinExistence type="predicted"/>
<dbReference type="EMBL" id="VOBQ01000027">
    <property type="protein sequence ID" value="TWO66014.1"/>
    <property type="molecule type" value="Genomic_DNA"/>
</dbReference>
<name>A0A562ZEQ4_9BURK</name>
<accession>A0A562ZEQ4</accession>
<organism evidence="1 2">
    <name type="scientific">Caenimonas sedimenti</name>
    <dbReference type="NCBI Taxonomy" id="2596921"/>
    <lineage>
        <taxon>Bacteria</taxon>
        <taxon>Pseudomonadati</taxon>
        <taxon>Pseudomonadota</taxon>
        <taxon>Betaproteobacteria</taxon>
        <taxon>Burkholderiales</taxon>
        <taxon>Comamonadaceae</taxon>
        <taxon>Caenimonas</taxon>
    </lineage>
</organism>
<comment type="caution">
    <text evidence="1">The sequence shown here is derived from an EMBL/GenBank/DDBJ whole genome shotgun (WGS) entry which is preliminary data.</text>
</comment>
<evidence type="ECO:0000313" key="1">
    <source>
        <dbReference type="EMBL" id="TWO66014.1"/>
    </source>
</evidence>
<dbReference type="RefSeq" id="WP_145896842.1">
    <property type="nucleotide sequence ID" value="NZ_VOBQ01000027.1"/>
</dbReference>
<keyword evidence="2" id="KW-1185">Reference proteome</keyword>